<accession>J7RJG2</accession>
<dbReference type="AlphaFoldDB" id="J7RJG2"/>
<dbReference type="GO" id="GO:0005525">
    <property type="term" value="F:GTP binding"/>
    <property type="evidence" value="ECO:0007669"/>
    <property type="project" value="InterPro"/>
</dbReference>
<dbReference type="Proteomes" id="UP000006310">
    <property type="component" value="Chromosome 3"/>
</dbReference>
<dbReference type="RefSeq" id="XP_022463904.1">
    <property type="nucleotide sequence ID" value="XM_022607293.1"/>
</dbReference>
<dbReference type="SUPFAM" id="SSF81271">
    <property type="entry name" value="TGS-like"/>
    <property type="match status" value="1"/>
</dbReference>
<dbReference type="FunFam" id="1.10.150.300:FF:000001">
    <property type="entry name" value="Ribosome-binding ATPase YchF"/>
    <property type="match status" value="1"/>
</dbReference>
<dbReference type="GO" id="GO:0005737">
    <property type="term" value="C:cytoplasm"/>
    <property type="evidence" value="ECO:0007669"/>
    <property type="project" value="TreeGrafter"/>
</dbReference>
<dbReference type="InterPro" id="IPR031167">
    <property type="entry name" value="G_OBG"/>
</dbReference>
<reference evidence="5 6" key="1">
    <citation type="journal article" date="2011" name="Proc. Natl. Acad. Sci. U.S.A.">
        <title>Evolutionary erosion of yeast sex chromosomes by mating-type switching accidents.</title>
        <authorList>
            <person name="Gordon J.L."/>
            <person name="Armisen D."/>
            <person name="Proux-Wera E."/>
            <person name="Oheigeartaigh S.S."/>
            <person name="Byrne K.P."/>
            <person name="Wolfe K.H."/>
        </authorList>
    </citation>
    <scope>NUCLEOTIDE SEQUENCE [LARGE SCALE GENOMIC DNA]</scope>
    <source>
        <strain evidence="6">ATCC MYA-139 / BCRC 22969 / CBS 8797 / CCRC 22969 / KCTC 17520 / NBRC 10181 / NCYC 3082</strain>
    </source>
</reference>
<dbReference type="PANTHER" id="PTHR23305:SF9">
    <property type="entry name" value="OBG-LIKE ATPASE HOMOLOG"/>
    <property type="match status" value="1"/>
</dbReference>
<evidence type="ECO:0000256" key="2">
    <source>
        <dbReference type="ARBA" id="ARBA00022840"/>
    </source>
</evidence>
<keyword evidence="6" id="KW-1185">Reference proteome</keyword>
<keyword evidence="2" id="KW-0067">ATP-binding</keyword>
<dbReference type="InterPro" id="IPR012675">
    <property type="entry name" value="Beta-grasp_dom_sf"/>
</dbReference>
<dbReference type="PROSITE" id="PS51880">
    <property type="entry name" value="TGS"/>
    <property type="match status" value="1"/>
</dbReference>
<feature type="domain" description="TGS" evidence="4">
    <location>
        <begin position="308"/>
        <end position="381"/>
    </location>
</feature>
<dbReference type="InterPro" id="IPR004396">
    <property type="entry name" value="ATPase_YchF/OLA1"/>
</dbReference>
<evidence type="ECO:0008006" key="7">
    <source>
        <dbReference type="Google" id="ProtNLM"/>
    </source>
</evidence>
<dbReference type="InterPro" id="IPR013029">
    <property type="entry name" value="YchF_C"/>
</dbReference>
<dbReference type="InterPro" id="IPR006073">
    <property type="entry name" value="GTP-bd"/>
</dbReference>
<name>J7RJG2_HUIN7</name>
<dbReference type="EMBL" id="HE978316">
    <property type="protein sequence ID" value="CCK69658.1"/>
    <property type="molecule type" value="Genomic_DNA"/>
</dbReference>
<evidence type="ECO:0000256" key="1">
    <source>
        <dbReference type="ARBA" id="ARBA00022741"/>
    </source>
</evidence>
<dbReference type="Gene3D" id="3.40.50.300">
    <property type="entry name" value="P-loop containing nucleotide triphosphate hydrolases"/>
    <property type="match status" value="1"/>
</dbReference>
<protein>
    <recommendedName>
        <fullName evidence="7">OBG-type G domain-containing protein</fullName>
    </recommendedName>
</protein>
<dbReference type="GO" id="GO:0005524">
    <property type="term" value="F:ATP binding"/>
    <property type="evidence" value="ECO:0007669"/>
    <property type="project" value="UniProtKB-KW"/>
</dbReference>
<dbReference type="Pfam" id="PF06071">
    <property type="entry name" value="YchF-GTPase_C"/>
    <property type="match status" value="1"/>
</dbReference>
<dbReference type="KEGG" id="kng:KNAG_0C05600"/>
<dbReference type="InterPro" id="IPR004095">
    <property type="entry name" value="TGS"/>
</dbReference>
<proteinExistence type="predicted"/>
<dbReference type="SUPFAM" id="SSF52540">
    <property type="entry name" value="P-loop containing nucleoside triphosphate hydrolases"/>
    <property type="match status" value="1"/>
</dbReference>
<dbReference type="InterPro" id="IPR027417">
    <property type="entry name" value="P-loop_NTPase"/>
</dbReference>
<organism evidence="5 6">
    <name type="scientific">Huiozyma naganishii (strain ATCC MYA-139 / BCRC 22969 / CBS 8797 / KCTC 17520 / NBRC 10181 / NCYC 3082 / Yp74L-3)</name>
    <name type="common">Yeast</name>
    <name type="synonym">Kazachstania naganishii</name>
    <dbReference type="NCBI Taxonomy" id="1071383"/>
    <lineage>
        <taxon>Eukaryota</taxon>
        <taxon>Fungi</taxon>
        <taxon>Dikarya</taxon>
        <taxon>Ascomycota</taxon>
        <taxon>Saccharomycotina</taxon>
        <taxon>Saccharomycetes</taxon>
        <taxon>Saccharomycetales</taxon>
        <taxon>Saccharomycetaceae</taxon>
        <taxon>Huiozyma</taxon>
    </lineage>
</organism>
<dbReference type="PANTHER" id="PTHR23305">
    <property type="entry name" value="OBG GTPASE FAMILY"/>
    <property type="match status" value="1"/>
</dbReference>
<feature type="domain" description="OBG-type G" evidence="3">
    <location>
        <begin position="13"/>
        <end position="277"/>
    </location>
</feature>
<evidence type="ECO:0000313" key="5">
    <source>
        <dbReference type="EMBL" id="CCK69658.1"/>
    </source>
</evidence>
<reference evidence="6" key="2">
    <citation type="submission" date="2012-08" db="EMBL/GenBank/DDBJ databases">
        <title>Genome sequence of Kazachstania naganishii.</title>
        <authorList>
            <person name="Gordon J.L."/>
            <person name="Armisen D."/>
            <person name="Proux-Wera E."/>
            <person name="OhEigeartaigh S.S."/>
            <person name="Byrne K.P."/>
            <person name="Wolfe K.H."/>
        </authorList>
    </citation>
    <scope>NUCLEOTIDE SEQUENCE [LARGE SCALE GENOMIC DNA]</scope>
    <source>
        <strain evidence="6">ATCC MYA-139 / BCRC 22969 / CBS 8797 / CCRC 22969 / KCTC 17520 / NBRC 10181 / NCYC 3082</strain>
    </source>
</reference>
<dbReference type="PRINTS" id="PR00326">
    <property type="entry name" value="GTP1OBG"/>
</dbReference>
<dbReference type="eggNOG" id="KOG1491">
    <property type="taxonomic scope" value="Eukaryota"/>
</dbReference>
<sequence length="387" mass="43607">MTSVILGRSSNNLTAGIVGLANVGKSTFFQSITNSKLGNPANYPFATIEPSQAVTQLPNEKLFHLQDIYKAKKVVPSTLTVIDIAGLTKGASDGKGLGNKFLNDIKMVDGIFHLVRGFSGEEVTHLEGGVDPVRDMYLVQDELILKDLEYLERSIEQNSKKRIPHSNVEYKILQGETKLLEQLQEFLYNGQKISNFKTEWGEDEAKVLNKYNFLTSKPTLILFNVDPIDYLTGKHKSLKDMITWRDQYAPRDNIVLFSAEIETKYNEMVVHKGDREQFTNYCKQLAPGITEADSALSTIIQEMKCKLHLLNFYTCGDVEVKQWNIREGTTAREAAGVIHTDLQRTFINAEITHYADVDAHVVKRVGKDYVMQDDDIAFFKAVGGKTR</sequence>
<evidence type="ECO:0000313" key="6">
    <source>
        <dbReference type="Proteomes" id="UP000006310"/>
    </source>
</evidence>
<dbReference type="Gene3D" id="3.10.20.30">
    <property type="match status" value="1"/>
</dbReference>
<dbReference type="PIRSF" id="PIRSF006641">
    <property type="entry name" value="CHP00092"/>
    <property type="match status" value="1"/>
</dbReference>
<evidence type="ECO:0000259" key="3">
    <source>
        <dbReference type="PROSITE" id="PS51710"/>
    </source>
</evidence>
<dbReference type="OMA" id="ARQWTIR"/>
<dbReference type="PROSITE" id="PS51710">
    <property type="entry name" value="G_OBG"/>
    <property type="match status" value="1"/>
</dbReference>
<dbReference type="STRING" id="1071383.J7RJG2"/>
<keyword evidence="1" id="KW-0547">Nucleotide-binding</keyword>
<dbReference type="GO" id="GO:0016887">
    <property type="term" value="F:ATP hydrolysis activity"/>
    <property type="evidence" value="ECO:0007669"/>
    <property type="project" value="InterPro"/>
</dbReference>
<dbReference type="GeneID" id="34525338"/>
<dbReference type="NCBIfam" id="TIGR00092">
    <property type="entry name" value="redox-regulated ATPase YchF"/>
    <property type="match status" value="1"/>
</dbReference>
<dbReference type="Pfam" id="PF01926">
    <property type="entry name" value="MMR_HSR1"/>
    <property type="match status" value="1"/>
</dbReference>
<dbReference type="InterPro" id="IPR023192">
    <property type="entry name" value="TGS-like_dom_sf"/>
</dbReference>
<dbReference type="InterPro" id="IPR012676">
    <property type="entry name" value="TGS-like"/>
</dbReference>
<dbReference type="Gene3D" id="1.10.150.300">
    <property type="entry name" value="TGS-like domain"/>
    <property type="match status" value="1"/>
</dbReference>
<dbReference type="HOGENOM" id="CLU_018395_1_1_1"/>
<evidence type="ECO:0000259" key="4">
    <source>
        <dbReference type="PROSITE" id="PS51880"/>
    </source>
</evidence>
<dbReference type="OrthoDB" id="424823at2759"/>
<gene>
    <name evidence="5" type="primary">KNAG0C05600</name>
    <name evidence="5" type="ordered locus">KNAG_0C05600</name>
</gene>